<dbReference type="Proteomes" id="UP000790377">
    <property type="component" value="Unassembled WGS sequence"/>
</dbReference>
<accession>A0ACB7ZVK5</accession>
<feature type="non-terminal residue" evidence="1">
    <location>
        <position position="123"/>
    </location>
</feature>
<reference evidence="1" key="1">
    <citation type="journal article" date="2021" name="New Phytol.">
        <title>Evolutionary innovations through gain and loss of genes in the ectomycorrhizal Boletales.</title>
        <authorList>
            <person name="Wu G."/>
            <person name="Miyauchi S."/>
            <person name="Morin E."/>
            <person name="Kuo A."/>
            <person name="Drula E."/>
            <person name="Varga T."/>
            <person name="Kohler A."/>
            <person name="Feng B."/>
            <person name="Cao Y."/>
            <person name="Lipzen A."/>
            <person name="Daum C."/>
            <person name="Hundley H."/>
            <person name="Pangilinan J."/>
            <person name="Johnson J."/>
            <person name="Barry K."/>
            <person name="LaButti K."/>
            <person name="Ng V."/>
            <person name="Ahrendt S."/>
            <person name="Min B."/>
            <person name="Choi I.G."/>
            <person name="Park H."/>
            <person name="Plett J.M."/>
            <person name="Magnuson J."/>
            <person name="Spatafora J.W."/>
            <person name="Nagy L.G."/>
            <person name="Henrissat B."/>
            <person name="Grigoriev I.V."/>
            <person name="Yang Z.L."/>
            <person name="Xu J."/>
            <person name="Martin F.M."/>
        </authorList>
    </citation>
    <scope>NUCLEOTIDE SEQUENCE</scope>
    <source>
        <strain evidence="1">ATCC 28755</strain>
    </source>
</reference>
<proteinExistence type="predicted"/>
<name>A0ACB7ZVK5_9AGAM</name>
<dbReference type="EMBL" id="MU268234">
    <property type="protein sequence ID" value="KAH7905260.1"/>
    <property type="molecule type" value="Genomic_DNA"/>
</dbReference>
<keyword evidence="2" id="KW-1185">Reference proteome</keyword>
<evidence type="ECO:0000313" key="2">
    <source>
        <dbReference type="Proteomes" id="UP000790377"/>
    </source>
</evidence>
<organism evidence="1 2">
    <name type="scientific">Hygrophoropsis aurantiaca</name>
    <dbReference type="NCBI Taxonomy" id="72124"/>
    <lineage>
        <taxon>Eukaryota</taxon>
        <taxon>Fungi</taxon>
        <taxon>Dikarya</taxon>
        <taxon>Basidiomycota</taxon>
        <taxon>Agaricomycotina</taxon>
        <taxon>Agaricomycetes</taxon>
        <taxon>Agaricomycetidae</taxon>
        <taxon>Boletales</taxon>
        <taxon>Coniophorineae</taxon>
        <taxon>Hygrophoropsidaceae</taxon>
        <taxon>Hygrophoropsis</taxon>
    </lineage>
</organism>
<comment type="caution">
    <text evidence="1">The sequence shown here is derived from an EMBL/GenBank/DDBJ whole genome shotgun (WGS) entry which is preliminary data.</text>
</comment>
<protein>
    <submittedName>
        <fullName evidence="1">Uncharacterized protein</fullName>
    </submittedName>
</protein>
<gene>
    <name evidence="1" type="ORF">BJ138DRAFT_1106138</name>
</gene>
<sequence>MLWVSVQVIRYEDWLMTHRIIDTFGVQPNSTVTSWDEDHVQFHDRLHPGWEVRVDRHDLELKWTVPGGTVKWSLTFSEKETFEDFALIVTHHTNQVWAKMNIYQLVMTPNLRPGQHCTLGVGQ</sequence>
<evidence type="ECO:0000313" key="1">
    <source>
        <dbReference type="EMBL" id="KAH7905260.1"/>
    </source>
</evidence>